<dbReference type="PANTHER" id="PTHR11161:SF70">
    <property type="entry name" value="ACYLTRANSFERASE 3 DOMAIN-CONTAINING PROTEIN"/>
    <property type="match status" value="1"/>
</dbReference>
<dbReference type="WBParaSite" id="EEL_0000189501-mRNA-1">
    <property type="protein sequence ID" value="EEL_0000189501-mRNA-1"/>
    <property type="gene ID" value="EEL_0000189501"/>
</dbReference>
<dbReference type="PANTHER" id="PTHR11161">
    <property type="entry name" value="O-ACYLTRANSFERASE"/>
    <property type="match status" value="1"/>
</dbReference>
<keyword evidence="3" id="KW-1185">Reference proteome</keyword>
<dbReference type="AlphaFoldDB" id="A0A0R3RK86"/>
<keyword evidence="1" id="KW-1133">Transmembrane helix</keyword>
<protein>
    <submittedName>
        <fullName evidence="4">Acyl_transf_3 domain-containing protein</fullName>
    </submittedName>
</protein>
<sequence>MVQCLKVAAETEAAVSEYPFIYCNAYRNLQSNSSAIGLCLPATCLQDKFQLAHHWGRSIGVNTIPFQTVSCTSSRYEKQWFHQPYIVASFISNKILFLTVACAGVYHAMRGTKTKSLAMDVFLSFSGIRTVQTIMQKSYGEKKTITCMFGLRVIAIMWVVMGHSCIIMQGYLKNLDEFVETLRDGFFYQIVTNCFLSVDIFFVLSGTLTAYSWFQQKQRKGSIIVCNKPKEFSEQIATFSYWFHFYWHRMIRLWPNLAYLIFYLPVEMAVLYYRSIWKVEDLYDSCAHRWWKILFFMNSLTDNSCLPWTWFVHYFLIFGKLIEIEFVNSQILHKKFEQLRMNGNKSNEQ</sequence>
<dbReference type="InterPro" id="IPR052728">
    <property type="entry name" value="O2_lipid_transport_reg"/>
</dbReference>
<dbReference type="InterPro" id="IPR002656">
    <property type="entry name" value="Acyl_transf_3_dom"/>
</dbReference>
<feature type="transmembrane region" description="Helical" evidence="1">
    <location>
        <begin position="149"/>
        <end position="171"/>
    </location>
</feature>
<name>A0A0R3RK86_9BILA</name>
<reference evidence="4" key="1">
    <citation type="submission" date="2017-02" db="UniProtKB">
        <authorList>
            <consortium name="WormBaseParasite"/>
        </authorList>
    </citation>
    <scope>IDENTIFICATION</scope>
</reference>
<dbReference type="Proteomes" id="UP000050640">
    <property type="component" value="Unplaced"/>
</dbReference>
<feature type="transmembrane region" description="Helical" evidence="1">
    <location>
        <begin position="253"/>
        <end position="273"/>
    </location>
</feature>
<accession>A0A0R3RK86</accession>
<feature type="transmembrane region" description="Helical" evidence="1">
    <location>
        <begin position="308"/>
        <end position="327"/>
    </location>
</feature>
<proteinExistence type="predicted"/>
<keyword evidence="1" id="KW-0472">Membrane</keyword>
<evidence type="ECO:0000313" key="3">
    <source>
        <dbReference type="Proteomes" id="UP000050640"/>
    </source>
</evidence>
<evidence type="ECO:0000259" key="2">
    <source>
        <dbReference type="Pfam" id="PF01757"/>
    </source>
</evidence>
<feature type="transmembrane region" description="Helical" evidence="1">
    <location>
        <begin position="186"/>
        <end position="214"/>
    </location>
</feature>
<feature type="transmembrane region" description="Helical" evidence="1">
    <location>
        <begin position="85"/>
        <end position="109"/>
    </location>
</feature>
<organism evidence="3 4">
    <name type="scientific">Elaeophora elaphi</name>
    <dbReference type="NCBI Taxonomy" id="1147741"/>
    <lineage>
        <taxon>Eukaryota</taxon>
        <taxon>Metazoa</taxon>
        <taxon>Ecdysozoa</taxon>
        <taxon>Nematoda</taxon>
        <taxon>Chromadorea</taxon>
        <taxon>Rhabditida</taxon>
        <taxon>Spirurina</taxon>
        <taxon>Spiruromorpha</taxon>
        <taxon>Filarioidea</taxon>
        <taxon>Onchocercidae</taxon>
        <taxon>Elaeophora</taxon>
    </lineage>
</organism>
<dbReference type="GO" id="GO:0016747">
    <property type="term" value="F:acyltransferase activity, transferring groups other than amino-acyl groups"/>
    <property type="evidence" value="ECO:0007669"/>
    <property type="project" value="InterPro"/>
</dbReference>
<evidence type="ECO:0000313" key="4">
    <source>
        <dbReference type="WBParaSite" id="EEL_0000189501-mRNA-1"/>
    </source>
</evidence>
<dbReference type="Pfam" id="PF01757">
    <property type="entry name" value="Acyl_transf_3"/>
    <property type="match status" value="1"/>
</dbReference>
<evidence type="ECO:0000256" key="1">
    <source>
        <dbReference type="SAM" id="Phobius"/>
    </source>
</evidence>
<keyword evidence="1" id="KW-0812">Transmembrane</keyword>
<feature type="domain" description="Acyltransferase 3" evidence="2">
    <location>
        <begin position="150"/>
        <end position="318"/>
    </location>
</feature>